<evidence type="ECO:0000313" key="1">
    <source>
        <dbReference type="EMBL" id="CAD5207364.1"/>
    </source>
</evidence>
<proteinExistence type="predicted"/>
<dbReference type="Proteomes" id="UP000614601">
    <property type="component" value="Unassembled WGS sequence"/>
</dbReference>
<comment type="caution">
    <text evidence="1">The sequence shown here is derived from an EMBL/GenBank/DDBJ whole genome shotgun (WGS) entry which is preliminary data.</text>
</comment>
<evidence type="ECO:0000313" key="2">
    <source>
        <dbReference type="Proteomes" id="UP000614601"/>
    </source>
</evidence>
<reference evidence="1" key="1">
    <citation type="submission" date="2020-09" db="EMBL/GenBank/DDBJ databases">
        <authorList>
            <person name="Kikuchi T."/>
        </authorList>
    </citation>
    <scope>NUCLEOTIDE SEQUENCE</scope>
    <source>
        <strain evidence="1">SH1</strain>
    </source>
</reference>
<dbReference type="Proteomes" id="UP000783686">
    <property type="component" value="Unassembled WGS sequence"/>
</dbReference>
<dbReference type="AlphaFoldDB" id="A0A811JW63"/>
<gene>
    <name evidence="1" type="ORF">BOKJ2_LOCUS2048</name>
</gene>
<protein>
    <submittedName>
        <fullName evidence="1">Uncharacterized protein</fullName>
    </submittedName>
</protein>
<keyword evidence="2" id="KW-1185">Reference proteome</keyword>
<organism evidence="1 2">
    <name type="scientific">Bursaphelenchus okinawaensis</name>
    <dbReference type="NCBI Taxonomy" id="465554"/>
    <lineage>
        <taxon>Eukaryota</taxon>
        <taxon>Metazoa</taxon>
        <taxon>Ecdysozoa</taxon>
        <taxon>Nematoda</taxon>
        <taxon>Chromadorea</taxon>
        <taxon>Rhabditida</taxon>
        <taxon>Tylenchina</taxon>
        <taxon>Tylenchomorpha</taxon>
        <taxon>Aphelenchoidea</taxon>
        <taxon>Aphelenchoididae</taxon>
        <taxon>Bursaphelenchus</taxon>
    </lineage>
</organism>
<dbReference type="EMBL" id="CAJFDH010000001">
    <property type="protein sequence ID" value="CAD5207364.1"/>
    <property type="molecule type" value="Genomic_DNA"/>
</dbReference>
<name>A0A811JW63_9BILA</name>
<dbReference type="EMBL" id="CAJFCW020000001">
    <property type="protein sequence ID" value="CAG9085342.1"/>
    <property type="molecule type" value="Genomic_DNA"/>
</dbReference>
<sequence>MTDQWRRVGKPITVQIPNIPDSPLTFSTYSTSLSGKRVYLFGSSQPHVTDGLLAHRFFLMAIDLGVKNVSYYSVNIDEIVGVVSHLYFLAQDLAILLTFDWDEQKVLQYRLKIDRLNKTVECDGVRRTTFHGERDTKVGFGAVSQGYILLIGRTSVELGSECTVKMIASDPYHSEQFPDFDLEDQMTELDRAARMHTEQLELMLGFVPLMYKESLSFWMSMDRKFSFSYLGVITYDHMTKEFVTKIQHVDSSSLDRLTESDGKVHVFESKTTQNGSTMWMTMIGPAPAQSNTKSFWRQKLEQLAMAACIFCIDVLHPFFLRFKPYDKGFIAKNLMKFYLWIMSPYVLPQFEPLPTLKMVAVDLEQFKLCAAHVEVLKSTMSTQGQILIDCTPRGDVLLTEASPQCTEFRISRIRNPFEPERLSRISRKTVENVFPRLFLEKRLPPYVLESKSSTTTWPTWNLIK</sequence>
<accession>A0A811JW63</accession>
<dbReference type="OrthoDB" id="5830141at2759"/>